<comment type="caution">
    <text evidence="1">The sequence shown here is derived from an EMBL/GenBank/DDBJ whole genome shotgun (WGS) entry which is preliminary data.</text>
</comment>
<name>A0ABP3FEW5_9ACTN</name>
<evidence type="ECO:0000313" key="2">
    <source>
        <dbReference type="Proteomes" id="UP001501867"/>
    </source>
</evidence>
<proteinExistence type="predicted"/>
<dbReference type="Proteomes" id="UP001501867">
    <property type="component" value="Unassembled WGS sequence"/>
</dbReference>
<organism evidence="1 2">
    <name type="scientific">Streptomyces polychromogenes</name>
    <dbReference type="NCBI Taxonomy" id="67342"/>
    <lineage>
        <taxon>Bacteria</taxon>
        <taxon>Bacillati</taxon>
        <taxon>Actinomycetota</taxon>
        <taxon>Actinomycetes</taxon>
        <taxon>Kitasatosporales</taxon>
        <taxon>Streptomycetaceae</taxon>
        <taxon>Streptomyces</taxon>
    </lineage>
</organism>
<sequence>MTSPQATALWQHPGVTTAPPGPGLLRAAARNNAEWCAAVCGGGRFSASLWSSRRRTPPLYPDAVTLTPRASAAEVLAGVDTAAPGCSVKDSFASLDLGPAGFEVLFEAGWIHRPAGAAAPAGGGGRLEWDEVEGPGELAAWEAAWGDGESRGLFHAGLLREGIVFLAGRDGGRITAGAVLGTGGGVVGVSNVFAATPDDADEAWAAALDASARHWPRLPLVGYEHGEDLAAPLRAGFTPIGPLRVWLHTA</sequence>
<dbReference type="EMBL" id="BAAABV010000024">
    <property type="protein sequence ID" value="GAA0313982.1"/>
    <property type="molecule type" value="Genomic_DNA"/>
</dbReference>
<gene>
    <name evidence="1" type="ORF">GCM10010302_61380</name>
</gene>
<reference evidence="2" key="1">
    <citation type="journal article" date="2019" name="Int. J. Syst. Evol. Microbiol.">
        <title>The Global Catalogue of Microorganisms (GCM) 10K type strain sequencing project: providing services to taxonomists for standard genome sequencing and annotation.</title>
        <authorList>
            <consortium name="The Broad Institute Genomics Platform"/>
            <consortium name="The Broad Institute Genome Sequencing Center for Infectious Disease"/>
            <person name="Wu L."/>
            <person name="Ma J."/>
        </authorList>
    </citation>
    <scope>NUCLEOTIDE SEQUENCE [LARGE SCALE GENOMIC DNA]</scope>
    <source>
        <strain evidence="2">JCM 4505</strain>
    </source>
</reference>
<evidence type="ECO:0000313" key="1">
    <source>
        <dbReference type="EMBL" id="GAA0313982.1"/>
    </source>
</evidence>
<accession>A0ABP3FEW5</accession>
<keyword evidence="2" id="KW-1185">Reference proteome</keyword>
<protein>
    <submittedName>
        <fullName evidence="1">Uncharacterized protein</fullName>
    </submittedName>
</protein>